<evidence type="ECO:0008006" key="3">
    <source>
        <dbReference type="Google" id="ProtNLM"/>
    </source>
</evidence>
<dbReference type="HOGENOM" id="CLU_737082_0_0_1"/>
<dbReference type="RefSeq" id="XP_001419476.1">
    <property type="nucleotide sequence ID" value="XM_001419439.1"/>
</dbReference>
<dbReference type="OrthoDB" id="540004at2759"/>
<dbReference type="OMA" id="GAHIFTQ"/>
<dbReference type="GeneID" id="5003627"/>
<gene>
    <name evidence="1" type="ORF">OSTLU_33332</name>
</gene>
<dbReference type="Gramene" id="ABO97769">
    <property type="protein sequence ID" value="ABO97769"/>
    <property type="gene ID" value="OSTLU_33332"/>
</dbReference>
<keyword evidence="2" id="KW-1185">Reference proteome</keyword>
<dbReference type="EMBL" id="CP000589">
    <property type="protein sequence ID" value="ABO97769.1"/>
    <property type="molecule type" value="Genomic_DNA"/>
</dbReference>
<dbReference type="AlphaFoldDB" id="A4S257"/>
<accession>A4S257</accession>
<dbReference type="CDD" id="cd02440">
    <property type="entry name" value="AdoMet_MTases"/>
    <property type="match status" value="1"/>
</dbReference>
<evidence type="ECO:0000313" key="1">
    <source>
        <dbReference type="EMBL" id="ABO97769.1"/>
    </source>
</evidence>
<dbReference type="Gene3D" id="3.40.50.150">
    <property type="entry name" value="Vaccinia Virus protein VP39"/>
    <property type="match status" value="1"/>
</dbReference>
<dbReference type="SUPFAM" id="SSF53335">
    <property type="entry name" value="S-adenosyl-L-methionine-dependent methyltransferases"/>
    <property type="match status" value="1"/>
</dbReference>
<organism evidence="1 2">
    <name type="scientific">Ostreococcus lucimarinus (strain CCE9901)</name>
    <dbReference type="NCBI Taxonomy" id="436017"/>
    <lineage>
        <taxon>Eukaryota</taxon>
        <taxon>Viridiplantae</taxon>
        <taxon>Chlorophyta</taxon>
        <taxon>Mamiellophyceae</taxon>
        <taxon>Mamiellales</taxon>
        <taxon>Bathycoccaceae</taxon>
        <taxon>Ostreococcus</taxon>
    </lineage>
</organism>
<dbReference type="Pfam" id="PF13489">
    <property type="entry name" value="Methyltransf_23"/>
    <property type="match status" value="1"/>
</dbReference>
<dbReference type="Proteomes" id="UP000001568">
    <property type="component" value="Chromosome 9"/>
</dbReference>
<reference evidence="1 2" key="1">
    <citation type="journal article" date="2007" name="Proc. Natl. Acad. Sci. U.S.A.">
        <title>The tiny eukaryote Ostreococcus provides genomic insights into the paradox of plankton speciation.</title>
        <authorList>
            <person name="Palenik B."/>
            <person name="Grimwood J."/>
            <person name="Aerts A."/>
            <person name="Rouze P."/>
            <person name="Salamov A."/>
            <person name="Putnam N."/>
            <person name="Dupont C."/>
            <person name="Jorgensen R."/>
            <person name="Derelle E."/>
            <person name="Rombauts S."/>
            <person name="Zhou K."/>
            <person name="Otillar R."/>
            <person name="Merchant S.S."/>
            <person name="Podell S."/>
            <person name="Gaasterland T."/>
            <person name="Napoli C."/>
            <person name="Gendler K."/>
            <person name="Manuell A."/>
            <person name="Tai V."/>
            <person name="Vallon O."/>
            <person name="Piganeau G."/>
            <person name="Jancek S."/>
            <person name="Heijde M."/>
            <person name="Jabbari K."/>
            <person name="Bowler C."/>
            <person name="Lohr M."/>
            <person name="Robbens S."/>
            <person name="Werner G."/>
            <person name="Dubchak I."/>
            <person name="Pazour G.J."/>
            <person name="Ren Q."/>
            <person name="Paulsen I."/>
            <person name="Delwiche C."/>
            <person name="Schmutz J."/>
            <person name="Rokhsar D."/>
            <person name="Van de Peer Y."/>
            <person name="Moreau H."/>
            <person name="Grigoriev I.V."/>
        </authorList>
    </citation>
    <scope>NUCLEOTIDE SEQUENCE [LARGE SCALE GENOMIC DNA]</scope>
    <source>
        <strain evidence="1 2">CCE9901</strain>
    </source>
</reference>
<sequence length="430" mass="49050">MECVDSLDDTAHAEDGHEEYCADTAVSTARVRTLPKTRIVARNACAITGASDFEPLLTLRDFPVGMYCVPEEWDGVEYVADMRWCVSKSSGVIQLAELIEAETLYDCQHESGAIGGLWKRHHEEFCEFIDAYGCESVLEIGSGHGHLAKEFVARRRGKCRWTMVEPNLPSWLLTGDHPSEIHPISAWFCDSFELPKDVPKIDAVVHSHTFEHIYDYDEFLRNVARMEPKFQIFSVPHQREWLARGWQNSIMFEHPQLLTPKAIEYIMSRHGFELQGKKVFADGHSMFYAFSYAGNASKSETSQQSLDEYAENKRLFRNWLKSNVDFVQNVNDRIDEATMNGEKPTVYMFGAHIFTQYLVSFGLRISAVEAILDNAEGKQGKRLYGLPLLVHSPKILSNVERPIVILRVGAYAEEIKRGILEVNARTVFWE</sequence>
<protein>
    <recommendedName>
        <fullName evidence="3">C-methyltransferase domain-containing protein</fullName>
    </recommendedName>
</protein>
<evidence type="ECO:0000313" key="2">
    <source>
        <dbReference type="Proteomes" id="UP000001568"/>
    </source>
</evidence>
<proteinExistence type="predicted"/>
<dbReference type="eggNOG" id="ENOG502SQJZ">
    <property type="taxonomic scope" value="Eukaryota"/>
</dbReference>
<dbReference type="InterPro" id="IPR029063">
    <property type="entry name" value="SAM-dependent_MTases_sf"/>
</dbReference>
<name>A4S257_OSTLU</name>
<dbReference type="KEGG" id="olu:OSTLU_33332"/>